<reference evidence="1" key="1">
    <citation type="submission" date="2013-12" db="EMBL/GenBank/DDBJ databases">
        <authorList>
            <person name="Omoto C.K."/>
            <person name="Sibley D."/>
            <person name="Venepally P."/>
            <person name="Hadjithomas M."/>
            <person name="Karamycheva S."/>
            <person name="Brunk B."/>
            <person name="Roos D."/>
            <person name="Caler E."/>
            <person name="Lorenzi H."/>
        </authorList>
    </citation>
    <scope>NUCLEOTIDE SEQUENCE</scope>
</reference>
<organism evidence="1 2">
    <name type="scientific">Gregarina niphandrodes</name>
    <name type="common">Septate eugregarine</name>
    <dbReference type="NCBI Taxonomy" id="110365"/>
    <lineage>
        <taxon>Eukaryota</taxon>
        <taxon>Sar</taxon>
        <taxon>Alveolata</taxon>
        <taxon>Apicomplexa</taxon>
        <taxon>Conoidasida</taxon>
        <taxon>Gregarinasina</taxon>
        <taxon>Eugregarinorida</taxon>
        <taxon>Gregarinidae</taxon>
        <taxon>Gregarina</taxon>
    </lineage>
</organism>
<dbReference type="PANTHER" id="PTHR33064">
    <property type="entry name" value="POL PROTEIN"/>
    <property type="match status" value="1"/>
</dbReference>
<comment type="caution">
    <text evidence="1">The sequence shown here is derived from an EMBL/GenBank/DDBJ whole genome shotgun (WGS) entry which is preliminary data.</text>
</comment>
<dbReference type="InterPro" id="IPR043502">
    <property type="entry name" value="DNA/RNA_pol_sf"/>
</dbReference>
<dbReference type="RefSeq" id="XP_011131268.1">
    <property type="nucleotide sequence ID" value="XM_011132966.1"/>
</dbReference>
<dbReference type="VEuPathDB" id="CryptoDB:GNI_103870"/>
<dbReference type="AlphaFoldDB" id="A0A023B487"/>
<evidence type="ECO:0000313" key="1">
    <source>
        <dbReference type="EMBL" id="EZG56395.1"/>
    </source>
</evidence>
<dbReference type="Proteomes" id="UP000019763">
    <property type="component" value="Unassembled WGS sequence"/>
</dbReference>
<dbReference type="SUPFAM" id="SSF56672">
    <property type="entry name" value="DNA/RNA polymerases"/>
    <property type="match status" value="1"/>
</dbReference>
<dbReference type="PANTHER" id="PTHR33064:SF37">
    <property type="entry name" value="RIBONUCLEASE H"/>
    <property type="match status" value="1"/>
</dbReference>
<sequence length="121" mass="13295">MAPTFGVKSSPIVFQRIKDQIIARIIGSGVNVYVGDAVIYANDLDVLFERLEQVLDRCCAEGLYLELKRGYLASNSGIKLHTRKVEAIRQVSAPNSIVELTSFLGAATEQPKMPTSLRSIL</sequence>
<keyword evidence="2" id="KW-1185">Reference proteome</keyword>
<dbReference type="GeneID" id="22913688"/>
<evidence type="ECO:0000313" key="2">
    <source>
        <dbReference type="Proteomes" id="UP000019763"/>
    </source>
</evidence>
<gene>
    <name evidence="1" type="ORF">GNI_103870</name>
</gene>
<dbReference type="OrthoDB" id="2013610at2759"/>
<dbReference type="InterPro" id="IPR051320">
    <property type="entry name" value="Viral_Replic_Matur_Polypro"/>
</dbReference>
<protein>
    <submittedName>
        <fullName evidence="1">Polyprotein</fullName>
    </submittedName>
</protein>
<dbReference type="eggNOG" id="KOG0017">
    <property type="taxonomic scope" value="Eukaryota"/>
</dbReference>
<dbReference type="InterPro" id="IPR043128">
    <property type="entry name" value="Rev_trsase/Diguanyl_cyclase"/>
</dbReference>
<dbReference type="EMBL" id="AFNH02000776">
    <property type="protein sequence ID" value="EZG56395.1"/>
    <property type="molecule type" value="Genomic_DNA"/>
</dbReference>
<accession>A0A023B487</accession>
<proteinExistence type="predicted"/>
<dbReference type="Gene3D" id="3.30.70.270">
    <property type="match status" value="1"/>
</dbReference>
<name>A0A023B487_GRENI</name>